<dbReference type="AlphaFoldDB" id="A0A1I4X2Y9"/>
<dbReference type="STRING" id="578942.SAMN05216289_107104"/>
<name>A0A1I4X2Y9_9GAMM</name>
<gene>
    <name evidence="2" type="ORF">SAMN05216289_107104</name>
</gene>
<reference evidence="2 3" key="1">
    <citation type="submission" date="2016-10" db="EMBL/GenBank/DDBJ databases">
        <authorList>
            <person name="de Groot N.N."/>
        </authorList>
    </citation>
    <scope>NUCLEOTIDE SEQUENCE [LARGE SCALE GENOMIC DNA]</scope>
    <source>
        <strain evidence="2 3">CGMCC 1.7659</strain>
    </source>
</reference>
<dbReference type="EMBL" id="FOVF01000007">
    <property type="protein sequence ID" value="SFN20314.1"/>
    <property type="molecule type" value="Genomic_DNA"/>
</dbReference>
<evidence type="ECO:0000313" key="2">
    <source>
        <dbReference type="EMBL" id="SFN20314.1"/>
    </source>
</evidence>
<organism evidence="2 3">
    <name type="scientific">Dokdonella immobilis</name>
    <dbReference type="NCBI Taxonomy" id="578942"/>
    <lineage>
        <taxon>Bacteria</taxon>
        <taxon>Pseudomonadati</taxon>
        <taxon>Pseudomonadota</taxon>
        <taxon>Gammaproteobacteria</taxon>
        <taxon>Lysobacterales</taxon>
        <taxon>Rhodanobacteraceae</taxon>
        <taxon>Dokdonella</taxon>
    </lineage>
</organism>
<proteinExistence type="predicted"/>
<dbReference type="Proteomes" id="UP000198575">
    <property type="component" value="Unassembled WGS sequence"/>
</dbReference>
<feature type="region of interest" description="Disordered" evidence="1">
    <location>
        <begin position="173"/>
        <end position="195"/>
    </location>
</feature>
<feature type="region of interest" description="Disordered" evidence="1">
    <location>
        <begin position="26"/>
        <end position="62"/>
    </location>
</feature>
<accession>A0A1I4X2Y9</accession>
<evidence type="ECO:0000313" key="3">
    <source>
        <dbReference type="Proteomes" id="UP000198575"/>
    </source>
</evidence>
<evidence type="ECO:0000256" key="1">
    <source>
        <dbReference type="SAM" id="MobiDB-lite"/>
    </source>
</evidence>
<protein>
    <submittedName>
        <fullName evidence="2">Uncharacterized protein</fullName>
    </submittedName>
</protein>
<sequence length="195" mass="21595">MANRHDACLRADRGALTKTDWPSFESVQRRAARRKASPNGLDWKSKGGVHKVRQPHRAARQGNQLSLRQAAFLANPMNAMTSASLVQRPAIGTGGPPIHPSPHARDVRRVGLYEARAFPFSDFPGPFKLALHSRLTRCDRDRQSRCLRERVARALPCVRHRCRSRGRNRAGAGCRGQSCARSGHAGVCPARRPRG</sequence>
<feature type="compositionally biased region" description="Basic residues" evidence="1">
    <location>
        <begin position="47"/>
        <end position="59"/>
    </location>
</feature>
<keyword evidence="3" id="KW-1185">Reference proteome</keyword>